<feature type="compositionally biased region" description="Polar residues" evidence="1">
    <location>
        <begin position="91"/>
        <end position="101"/>
    </location>
</feature>
<protein>
    <submittedName>
        <fullName evidence="3">Uncharacterized protein</fullName>
    </submittedName>
</protein>
<feature type="region of interest" description="Disordered" evidence="1">
    <location>
        <begin position="1"/>
        <end position="43"/>
    </location>
</feature>
<sequence>MAPFRHSADGIGRELTTLISDAEQPLTQTTPQPPSDPPTPQLRNNALQQRLMVQQSFKQQLLQQQTYYSAPQQSTETIPPMYGGPILGQLPYNTPSQQIYQ</sequence>
<dbReference type="WBParaSite" id="L893_g25042.t1">
    <property type="protein sequence ID" value="L893_g25042.t1"/>
    <property type="gene ID" value="L893_g25042"/>
</dbReference>
<feature type="region of interest" description="Disordered" evidence="1">
    <location>
        <begin position="66"/>
        <end position="101"/>
    </location>
</feature>
<evidence type="ECO:0000313" key="3">
    <source>
        <dbReference type="WBParaSite" id="L893_g25042.t1"/>
    </source>
</evidence>
<reference evidence="3" key="1">
    <citation type="submission" date="2016-11" db="UniProtKB">
        <authorList>
            <consortium name="WormBaseParasite"/>
        </authorList>
    </citation>
    <scope>IDENTIFICATION</scope>
</reference>
<keyword evidence="2" id="KW-1185">Reference proteome</keyword>
<organism evidence="2 3">
    <name type="scientific">Steinernema glaseri</name>
    <dbReference type="NCBI Taxonomy" id="37863"/>
    <lineage>
        <taxon>Eukaryota</taxon>
        <taxon>Metazoa</taxon>
        <taxon>Ecdysozoa</taxon>
        <taxon>Nematoda</taxon>
        <taxon>Chromadorea</taxon>
        <taxon>Rhabditida</taxon>
        <taxon>Tylenchina</taxon>
        <taxon>Panagrolaimomorpha</taxon>
        <taxon>Strongyloidoidea</taxon>
        <taxon>Steinernematidae</taxon>
        <taxon>Steinernema</taxon>
    </lineage>
</organism>
<evidence type="ECO:0000313" key="2">
    <source>
        <dbReference type="Proteomes" id="UP000095287"/>
    </source>
</evidence>
<accession>A0A1I7ZC53</accession>
<name>A0A1I7ZC53_9BILA</name>
<feature type="compositionally biased region" description="Pro residues" evidence="1">
    <location>
        <begin position="31"/>
        <end position="40"/>
    </location>
</feature>
<feature type="compositionally biased region" description="Polar residues" evidence="1">
    <location>
        <begin position="66"/>
        <end position="77"/>
    </location>
</feature>
<proteinExistence type="predicted"/>
<feature type="compositionally biased region" description="Basic and acidic residues" evidence="1">
    <location>
        <begin position="1"/>
        <end position="12"/>
    </location>
</feature>
<dbReference type="AlphaFoldDB" id="A0A1I7ZC53"/>
<dbReference type="Proteomes" id="UP000095287">
    <property type="component" value="Unplaced"/>
</dbReference>
<evidence type="ECO:0000256" key="1">
    <source>
        <dbReference type="SAM" id="MobiDB-lite"/>
    </source>
</evidence>